<keyword evidence="3" id="KW-1185">Reference proteome</keyword>
<dbReference type="EMBL" id="SPHZ02000009">
    <property type="protein sequence ID" value="KAF0900905.1"/>
    <property type="molecule type" value="Genomic_DNA"/>
</dbReference>
<name>A0A6G1CJS6_9ORYZ</name>
<comment type="caution">
    <text evidence="2">The sequence shown here is derived from an EMBL/GenBank/DDBJ whole genome shotgun (WGS) entry which is preliminary data.</text>
</comment>
<accession>A0A6G1CJS6</accession>
<evidence type="ECO:0000313" key="3">
    <source>
        <dbReference type="Proteomes" id="UP000479710"/>
    </source>
</evidence>
<dbReference type="Proteomes" id="UP000479710">
    <property type="component" value="Unassembled WGS sequence"/>
</dbReference>
<protein>
    <submittedName>
        <fullName evidence="2">Uncharacterized protein</fullName>
    </submittedName>
</protein>
<reference evidence="2 3" key="1">
    <citation type="submission" date="2019-11" db="EMBL/GenBank/DDBJ databases">
        <title>Whole genome sequence of Oryza granulata.</title>
        <authorList>
            <person name="Li W."/>
        </authorList>
    </citation>
    <scope>NUCLEOTIDE SEQUENCE [LARGE SCALE GENOMIC DNA]</scope>
    <source>
        <strain evidence="3">cv. Menghai</strain>
        <tissue evidence="2">Leaf</tissue>
    </source>
</reference>
<feature type="region of interest" description="Disordered" evidence="1">
    <location>
        <begin position="63"/>
        <end position="100"/>
    </location>
</feature>
<organism evidence="2 3">
    <name type="scientific">Oryza meyeriana var. granulata</name>
    <dbReference type="NCBI Taxonomy" id="110450"/>
    <lineage>
        <taxon>Eukaryota</taxon>
        <taxon>Viridiplantae</taxon>
        <taxon>Streptophyta</taxon>
        <taxon>Embryophyta</taxon>
        <taxon>Tracheophyta</taxon>
        <taxon>Spermatophyta</taxon>
        <taxon>Magnoliopsida</taxon>
        <taxon>Liliopsida</taxon>
        <taxon>Poales</taxon>
        <taxon>Poaceae</taxon>
        <taxon>BOP clade</taxon>
        <taxon>Oryzoideae</taxon>
        <taxon>Oryzeae</taxon>
        <taxon>Oryzinae</taxon>
        <taxon>Oryza</taxon>
        <taxon>Oryza meyeriana</taxon>
    </lineage>
</organism>
<dbReference type="AlphaFoldDB" id="A0A6G1CJS6"/>
<feature type="compositionally biased region" description="Basic and acidic residues" evidence="1">
    <location>
        <begin position="75"/>
        <end position="90"/>
    </location>
</feature>
<evidence type="ECO:0000256" key="1">
    <source>
        <dbReference type="SAM" id="MobiDB-lite"/>
    </source>
</evidence>
<proteinExistence type="predicted"/>
<evidence type="ECO:0000313" key="2">
    <source>
        <dbReference type="EMBL" id="KAF0900905.1"/>
    </source>
</evidence>
<sequence>MMQRQARPQLLTAAMVLRRCRRLVEARSCAAARRVRDRCDWRARGGVWGGGVAESLKGRGWGGCAGGGQRGGRPVLEEEGGRRLAQERRRGSSRLGNRRV</sequence>
<gene>
    <name evidence="2" type="ORF">E2562_036913</name>
</gene>